<accession>A0A6B8W0F9</accession>
<evidence type="ECO:0000313" key="4">
    <source>
        <dbReference type="Proteomes" id="UP000424462"/>
    </source>
</evidence>
<dbReference type="KEGG" id="cok:COCCU_05240"/>
<dbReference type="AlphaFoldDB" id="A0A6B8W0F9"/>
<dbReference type="CDD" id="cd00085">
    <property type="entry name" value="HNHc"/>
    <property type="match status" value="1"/>
</dbReference>
<protein>
    <recommendedName>
        <fullName evidence="2">HNH nuclease domain-containing protein</fullName>
    </recommendedName>
</protein>
<dbReference type="SMART" id="SM00507">
    <property type="entry name" value="HNHc"/>
    <property type="match status" value="1"/>
</dbReference>
<evidence type="ECO:0000313" key="3">
    <source>
        <dbReference type="EMBL" id="QGU06994.1"/>
    </source>
</evidence>
<evidence type="ECO:0000259" key="2">
    <source>
        <dbReference type="SMART" id="SM00507"/>
    </source>
</evidence>
<evidence type="ECO:0000256" key="1">
    <source>
        <dbReference type="SAM" id="MobiDB-lite"/>
    </source>
</evidence>
<dbReference type="Proteomes" id="UP000424462">
    <property type="component" value="Chromosome"/>
</dbReference>
<dbReference type="InterPro" id="IPR003615">
    <property type="entry name" value="HNH_nuc"/>
</dbReference>
<dbReference type="Gene3D" id="1.10.30.50">
    <property type="match status" value="1"/>
</dbReference>
<sequence>MPFHSDTMAFHSLSSPDDPLAVAFQQAREAEYLAWRRAMPTGSQQERDFTELAATITRSTGIRSGVIASNLYALLTLDKLPQLKTLIEEHFHVDMSRLRTIDHQLTGICVELLEDPGFWEAVDERLSSLLSPTRANQLMPTSATITRALKELIRVLTPPEEEAPQHPSAQEETEHPEGEPGNTEPAPEPELPVMNRYHSTPQPDGSVLFEIRVDQVTATKIEEAVRARAKEQGIPYHQAFVEIFLMDVSVKVNLNLYQARDLPGSPGFLQPYGPLDPKDAEALAAAAQRIRDADAAAEKESPAYQTPPDIRAAVEGRDWLCRWPGCIRPASRCQMDHRINHADGGPTTAANLLALCDHHHARKTDEQVHYLLDPYTGDVYWLFQDGTWAIDRAEGPLAPKQRHWVQTLAQRQDRRRERARLREEEKAEQERTQRLKQKRERPLPSQYEDEEPPF</sequence>
<name>A0A6B8W0F9_9CORY</name>
<feature type="region of interest" description="Disordered" evidence="1">
    <location>
        <begin position="405"/>
        <end position="454"/>
    </location>
</feature>
<organism evidence="3 4">
    <name type="scientific">Corynebacterium occultum</name>
    <dbReference type="NCBI Taxonomy" id="2675219"/>
    <lineage>
        <taxon>Bacteria</taxon>
        <taxon>Bacillati</taxon>
        <taxon>Actinomycetota</taxon>
        <taxon>Actinomycetes</taxon>
        <taxon>Mycobacteriales</taxon>
        <taxon>Corynebacteriaceae</taxon>
        <taxon>Corynebacterium</taxon>
    </lineage>
</organism>
<feature type="domain" description="HNH nuclease" evidence="2">
    <location>
        <begin position="309"/>
        <end position="361"/>
    </location>
</feature>
<reference evidence="3 4" key="1">
    <citation type="submission" date="2019-11" db="EMBL/GenBank/DDBJ databases">
        <title>Complete genome sequence of Corynebacterium kalinowskii 1959, a novel Corynebacterium species isolated from soil of a small paddock in Vilsendorf, Germany.</title>
        <authorList>
            <person name="Schaffert L."/>
            <person name="Ruwe M."/>
            <person name="Milse J."/>
            <person name="Hanuschka K."/>
            <person name="Ortseifen V."/>
            <person name="Droste J."/>
            <person name="Brandt D."/>
            <person name="Schlueter L."/>
            <person name="Kutter Y."/>
            <person name="Vinke S."/>
            <person name="Viehoefer P."/>
            <person name="Jacob L."/>
            <person name="Luebke N.-C."/>
            <person name="Schulte-Berndt E."/>
            <person name="Hain C."/>
            <person name="Linder M."/>
            <person name="Schmidt P."/>
            <person name="Wollenschlaeger L."/>
            <person name="Luttermann T."/>
            <person name="Thieme E."/>
            <person name="Hassa J."/>
            <person name="Haak M."/>
            <person name="Wittchen M."/>
            <person name="Mentz A."/>
            <person name="Persicke M."/>
            <person name="Busche T."/>
            <person name="Ruckert C."/>
        </authorList>
    </citation>
    <scope>NUCLEOTIDE SEQUENCE [LARGE SCALE GENOMIC DNA]</scope>
    <source>
        <strain evidence="3 4">2039</strain>
    </source>
</reference>
<gene>
    <name evidence="3" type="ORF">COCCU_05240</name>
</gene>
<dbReference type="EMBL" id="CP046455">
    <property type="protein sequence ID" value="QGU06994.1"/>
    <property type="molecule type" value="Genomic_DNA"/>
</dbReference>
<keyword evidence="4" id="KW-1185">Reference proteome</keyword>
<feature type="region of interest" description="Disordered" evidence="1">
    <location>
        <begin position="160"/>
        <end position="202"/>
    </location>
</feature>
<proteinExistence type="predicted"/>
<feature type="compositionally biased region" description="Basic and acidic residues" evidence="1">
    <location>
        <begin position="411"/>
        <end position="433"/>
    </location>
</feature>